<dbReference type="AlphaFoldDB" id="A0AAI9SE14"/>
<gene>
    <name evidence="1" type="ORF">GBM96_03755</name>
</gene>
<dbReference type="EMBL" id="WEHW01000008">
    <property type="protein sequence ID" value="KAB7651923.1"/>
    <property type="molecule type" value="Genomic_DNA"/>
</dbReference>
<dbReference type="Proteomes" id="UP000469462">
    <property type="component" value="Unassembled WGS sequence"/>
</dbReference>
<reference evidence="1 2" key="1">
    <citation type="submission" date="2019-10" db="EMBL/GenBank/DDBJ databases">
        <title>Genome diversity of Sutterella seckii.</title>
        <authorList>
            <person name="Chaplin A.V."/>
            <person name="Sokolova S.R."/>
            <person name="Mosin K.A."/>
            <person name="Ivanova E.L."/>
            <person name="Kochetkova T.O."/>
            <person name="Goltsov A.Y."/>
            <person name="Trofimov D.Y."/>
            <person name="Efimov B.A."/>
        </authorList>
    </citation>
    <scope>NUCLEOTIDE SEQUENCE [LARGE SCALE GENOMIC DNA]</scope>
    <source>
        <strain evidence="1 2">ASD3426</strain>
    </source>
</reference>
<dbReference type="RefSeq" id="WP_139688511.1">
    <property type="nucleotide sequence ID" value="NZ_WEHW01000008.1"/>
</dbReference>
<accession>A0AAI9SE14</accession>
<comment type="caution">
    <text evidence="1">The sequence shown here is derived from an EMBL/GenBank/DDBJ whole genome shotgun (WGS) entry which is preliminary data.</text>
</comment>
<evidence type="ECO:0000313" key="1">
    <source>
        <dbReference type="EMBL" id="KAB7651923.1"/>
    </source>
</evidence>
<name>A0AAI9SE14_9BURK</name>
<sequence length="379" mass="39649">MIRIGSSFHVPGIRFRSDPAGIVFAADLRRGTLWTARTAGRSLPPGAPREDGSAARIEWAAGEKRRAFAAKLFISTSFGIAGFGPLSDQTALALENAAAGILGVEKENLISAAAGPVLEHYPVGSMMEALQSARSQPALDEPLGRNVDALGLPFRIAEGALDMSAAVFHSERTGGEVWIAAASAGIGREVLEGVRDRLWLAGPAAWRASSGIHPGDALILLATGASPIAEVASEEDPRTESVIAGLSTALAQLVRKRALAAGERIPFGLFGAETPQEAEDAAGVLGRFMPGILRRLSEDWGEERAGEALLDGLRCALLSAPLPGLERALIRVSIGEMLLSFGLRTAAPLPGSLLQSWRDGSAELRIDLGRGACGAVFWA</sequence>
<protein>
    <submittedName>
        <fullName evidence="1">Uncharacterized protein</fullName>
    </submittedName>
</protein>
<keyword evidence="2" id="KW-1185">Reference proteome</keyword>
<evidence type="ECO:0000313" key="2">
    <source>
        <dbReference type="Proteomes" id="UP000469462"/>
    </source>
</evidence>
<proteinExistence type="predicted"/>
<organism evidence="1 2">
    <name type="scientific">Sutterella seckii</name>
    <dbReference type="NCBI Taxonomy" id="1944635"/>
    <lineage>
        <taxon>Bacteria</taxon>
        <taxon>Pseudomonadati</taxon>
        <taxon>Pseudomonadota</taxon>
        <taxon>Betaproteobacteria</taxon>
        <taxon>Burkholderiales</taxon>
        <taxon>Sutterellaceae</taxon>
        <taxon>Sutterella</taxon>
    </lineage>
</organism>